<dbReference type="EC" id="6.5.1.2" evidence="11"/>
<dbReference type="GO" id="GO:0006281">
    <property type="term" value="P:DNA repair"/>
    <property type="evidence" value="ECO:0007669"/>
    <property type="project" value="UniProtKB-KW"/>
</dbReference>
<dbReference type="AlphaFoldDB" id="A0A0G1JKI8"/>
<evidence type="ECO:0000256" key="7">
    <source>
        <dbReference type="ARBA" id="ARBA00022842"/>
    </source>
</evidence>
<dbReference type="FunFam" id="1.10.150.20:FF:000006">
    <property type="entry name" value="DNA ligase"/>
    <property type="match status" value="1"/>
</dbReference>
<dbReference type="InterPro" id="IPR003583">
    <property type="entry name" value="Hlx-hairpin-Hlx_DNA-bd_motif"/>
</dbReference>
<dbReference type="GO" id="GO:0006260">
    <property type="term" value="P:DNA replication"/>
    <property type="evidence" value="ECO:0007669"/>
    <property type="project" value="UniProtKB-KW"/>
</dbReference>
<evidence type="ECO:0000313" key="14">
    <source>
        <dbReference type="Proteomes" id="UP000034154"/>
    </source>
</evidence>
<dbReference type="CDD" id="cd17748">
    <property type="entry name" value="BRCT_DNA_ligase_like"/>
    <property type="match status" value="1"/>
</dbReference>
<feature type="binding site" evidence="11">
    <location>
        <position position="324"/>
    </location>
    <ligand>
        <name>NAD(+)</name>
        <dbReference type="ChEBI" id="CHEBI:57540"/>
    </ligand>
</feature>
<dbReference type="CDD" id="cd00114">
    <property type="entry name" value="LIGANc"/>
    <property type="match status" value="1"/>
</dbReference>
<dbReference type="PANTHER" id="PTHR23389:SF9">
    <property type="entry name" value="DNA LIGASE"/>
    <property type="match status" value="1"/>
</dbReference>
<dbReference type="SMART" id="SM00532">
    <property type="entry name" value="LIGANc"/>
    <property type="match status" value="1"/>
</dbReference>
<organism evidence="13 14">
    <name type="scientific">Candidatus Uhrbacteria bacterium GW2011_GWF2_44_350</name>
    <dbReference type="NCBI Taxonomy" id="1619000"/>
    <lineage>
        <taxon>Bacteria</taxon>
        <taxon>Candidatus Uhriibacteriota</taxon>
    </lineage>
</organism>
<feature type="binding site" evidence="11">
    <location>
        <position position="418"/>
    </location>
    <ligand>
        <name>Zn(2+)</name>
        <dbReference type="ChEBI" id="CHEBI:29105"/>
    </ligand>
</feature>
<evidence type="ECO:0000256" key="10">
    <source>
        <dbReference type="ARBA" id="ARBA00034005"/>
    </source>
</evidence>
<dbReference type="Pfam" id="PF01653">
    <property type="entry name" value="DNA_ligase_aden"/>
    <property type="match status" value="1"/>
</dbReference>
<dbReference type="Proteomes" id="UP000034154">
    <property type="component" value="Unassembled WGS sequence"/>
</dbReference>
<sequence length="677" mass="75249">MNKSEAKARIEKLKETIGFHRYQYHVLDQQEISDSALDSLKHELYKLEQEFSELITPDSPTQRVGGQALDRFVKIKHQSRMLSIEDVFTPDEFLDWYRKTAEKIGVEQLEVFCMVKLDGLAISLRYLDGVLMTAATRGDGQVGEDITSNIKTIEAVPLRLLELEEKELAKFGIVSPSRGSFEVRGEVFFPVKAFEKFNKQMEKEGRPVFANPRNAAAGSLRQLDPRIVAGRGLSFFAWDIVSDVGQKTHGKEWEVLKAIGFKVNPEGGLVCSVSEVVDFWSLMQKKREKLDYWIDGSVIRVNDNAAFEQLGVVGKTPRGLVAWKFPAEEVTTVVEDVEWFVGRTGALTPVATVKPTWLGGTTVKHASLHNFDEIERLGVKIGDTIIIYKAGDIIPKIKSVLKELRPPEAKTIRLPAKCPVCDSPVEKREGEVATVCTNRHCYAQDRERVLYAARAFGIDGLGPQIVSSFMDNNIVQAPPDLFTLETEDLLGLERFAAVSANKLVKEIQTKKKLPLSRFIIALGIKNVGEETARDLAGYFGSLEKFLKASREDLVSVPQIGEVVADSIVFFLSEEHNKKMIEDYLANGIVVVREAPPKTNLPLSGQSYVLTGTLETMSRDEAKRKLRSLGADPIEAVSRKTTGVIVGADPGSKFEKAQELGVPILSEKDLLALLSKKS</sequence>
<comment type="catalytic activity">
    <reaction evidence="10 11">
        <text>NAD(+) + (deoxyribonucleotide)n-3'-hydroxyl + 5'-phospho-(deoxyribonucleotide)m = (deoxyribonucleotide)n+m + AMP + beta-nicotinamide D-nucleotide.</text>
        <dbReference type="EC" id="6.5.1.2"/>
    </reaction>
</comment>
<dbReference type="Gene3D" id="1.10.150.20">
    <property type="entry name" value="5' to 3' exonuclease, C-terminal subdomain"/>
    <property type="match status" value="2"/>
</dbReference>
<gene>
    <name evidence="11" type="primary">ligA</name>
    <name evidence="13" type="ORF">UW63_C0005G0006</name>
</gene>
<comment type="similarity">
    <text evidence="11">Belongs to the NAD-dependent DNA ligase family. LigA subfamily.</text>
</comment>
<dbReference type="InterPro" id="IPR041663">
    <property type="entry name" value="DisA/LigA_HHH"/>
</dbReference>
<dbReference type="InterPro" id="IPR004149">
    <property type="entry name" value="Znf_DNAligase_C4"/>
</dbReference>
<dbReference type="SMART" id="SM00278">
    <property type="entry name" value="HhH1"/>
    <property type="match status" value="3"/>
</dbReference>
<feature type="binding site" evidence="11">
    <location>
        <position position="441"/>
    </location>
    <ligand>
        <name>Zn(2+)</name>
        <dbReference type="ChEBI" id="CHEBI:29105"/>
    </ligand>
</feature>
<evidence type="ECO:0000256" key="5">
    <source>
        <dbReference type="ARBA" id="ARBA00022763"/>
    </source>
</evidence>
<dbReference type="InterPro" id="IPR012340">
    <property type="entry name" value="NA-bd_OB-fold"/>
</dbReference>
<dbReference type="NCBIfam" id="NF005932">
    <property type="entry name" value="PRK07956.1"/>
    <property type="match status" value="1"/>
</dbReference>
<dbReference type="InterPro" id="IPR018239">
    <property type="entry name" value="DNA_ligase_AS"/>
</dbReference>
<accession>A0A0G1JKI8</accession>
<comment type="caution">
    <text evidence="13">The sequence shown here is derived from an EMBL/GenBank/DDBJ whole genome shotgun (WGS) entry which is preliminary data.</text>
</comment>
<dbReference type="Gene3D" id="1.10.287.610">
    <property type="entry name" value="Helix hairpin bin"/>
    <property type="match status" value="1"/>
</dbReference>
<evidence type="ECO:0000313" key="13">
    <source>
        <dbReference type="EMBL" id="KKT71903.1"/>
    </source>
</evidence>
<evidence type="ECO:0000259" key="12">
    <source>
        <dbReference type="PROSITE" id="PS50172"/>
    </source>
</evidence>
<feature type="domain" description="BRCT" evidence="12">
    <location>
        <begin position="597"/>
        <end position="677"/>
    </location>
</feature>
<dbReference type="GO" id="GO:0003911">
    <property type="term" value="F:DNA ligase (NAD+) activity"/>
    <property type="evidence" value="ECO:0007669"/>
    <property type="project" value="UniProtKB-UniRule"/>
</dbReference>
<dbReference type="Gene3D" id="3.40.50.10190">
    <property type="entry name" value="BRCT domain"/>
    <property type="match status" value="1"/>
</dbReference>
<keyword evidence="2 11" id="KW-0436">Ligase</keyword>
<dbReference type="SUPFAM" id="SSF52113">
    <property type="entry name" value="BRCT domain"/>
    <property type="match status" value="1"/>
</dbReference>
<dbReference type="GO" id="GO:0003677">
    <property type="term" value="F:DNA binding"/>
    <property type="evidence" value="ECO:0007669"/>
    <property type="project" value="InterPro"/>
</dbReference>
<proteinExistence type="inferred from homology"/>
<protein>
    <recommendedName>
        <fullName evidence="11">DNA ligase</fullName>
        <ecNumber evidence="11">6.5.1.2</ecNumber>
    </recommendedName>
    <alternativeName>
        <fullName evidence="11">Polydeoxyribonucleotide synthase [NAD(+)]</fullName>
    </alternativeName>
</protein>
<dbReference type="InterPro" id="IPR001357">
    <property type="entry name" value="BRCT_dom"/>
</dbReference>
<evidence type="ECO:0000256" key="8">
    <source>
        <dbReference type="ARBA" id="ARBA00023027"/>
    </source>
</evidence>
<dbReference type="Gene3D" id="3.30.470.30">
    <property type="entry name" value="DNA ligase/mRNA capping enzyme"/>
    <property type="match status" value="1"/>
</dbReference>
<feature type="binding site" evidence="11">
    <location>
        <position position="421"/>
    </location>
    <ligand>
        <name>Zn(2+)</name>
        <dbReference type="ChEBI" id="CHEBI:29105"/>
    </ligand>
</feature>
<dbReference type="InterPro" id="IPR004150">
    <property type="entry name" value="NAD_DNA_ligase_OB"/>
</dbReference>
<dbReference type="PANTHER" id="PTHR23389">
    <property type="entry name" value="CHROMOSOME TRANSMISSION FIDELITY FACTOR 18"/>
    <property type="match status" value="1"/>
</dbReference>
<evidence type="ECO:0000256" key="3">
    <source>
        <dbReference type="ARBA" id="ARBA00022705"/>
    </source>
</evidence>
<dbReference type="InterPro" id="IPR036420">
    <property type="entry name" value="BRCT_dom_sf"/>
</dbReference>
<dbReference type="Pfam" id="PF12826">
    <property type="entry name" value="HHH_2"/>
    <property type="match status" value="1"/>
</dbReference>
<dbReference type="SUPFAM" id="SSF50249">
    <property type="entry name" value="Nucleic acid-binding proteins"/>
    <property type="match status" value="1"/>
</dbReference>
<keyword evidence="3 11" id="KW-0235">DNA replication</keyword>
<keyword evidence="7 11" id="KW-0460">Magnesium</keyword>
<dbReference type="PROSITE" id="PS01055">
    <property type="entry name" value="DNA_LIGASE_N1"/>
    <property type="match status" value="1"/>
</dbReference>
<dbReference type="SUPFAM" id="SSF56091">
    <property type="entry name" value="DNA ligase/mRNA capping enzyme, catalytic domain"/>
    <property type="match status" value="1"/>
</dbReference>
<feature type="binding site" evidence="11">
    <location>
        <position position="186"/>
    </location>
    <ligand>
        <name>NAD(+)</name>
        <dbReference type="ChEBI" id="CHEBI:57540"/>
    </ligand>
</feature>
<evidence type="ECO:0000256" key="1">
    <source>
        <dbReference type="ARBA" id="ARBA00004067"/>
    </source>
</evidence>
<dbReference type="Gene3D" id="2.40.50.140">
    <property type="entry name" value="Nucleic acid-binding proteins"/>
    <property type="match status" value="1"/>
</dbReference>
<dbReference type="Gene3D" id="6.20.10.30">
    <property type="match status" value="1"/>
</dbReference>
<feature type="binding site" evidence="11">
    <location>
        <position position="436"/>
    </location>
    <ligand>
        <name>Zn(2+)</name>
        <dbReference type="ChEBI" id="CHEBI:29105"/>
    </ligand>
</feature>
<comment type="caution">
    <text evidence="11">Lacks conserved residue(s) required for the propagation of feature annotation.</text>
</comment>
<comment type="cofactor">
    <cofactor evidence="11">
        <name>Mg(2+)</name>
        <dbReference type="ChEBI" id="CHEBI:18420"/>
    </cofactor>
    <cofactor evidence="11">
        <name>Mn(2+)</name>
        <dbReference type="ChEBI" id="CHEBI:29035"/>
    </cofactor>
</comment>
<reference evidence="13 14" key="1">
    <citation type="journal article" date="2015" name="Nature">
        <title>rRNA introns, odd ribosomes, and small enigmatic genomes across a large radiation of phyla.</title>
        <authorList>
            <person name="Brown C.T."/>
            <person name="Hug L.A."/>
            <person name="Thomas B.C."/>
            <person name="Sharon I."/>
            <person name="Castelle C.J."/>
            <person name="Singh A."/>
            <person name="Wilkins M.J."/>
            <person name="Williams K.H."/>
            <person name="Banfield J.F."/>
        </authorList>
    </citation>
    <scope>NUCLEOTIDE SEQUENCE [LARGE SCALE GENOMIC DNA]</scope>
</reference>
<dbReference type="PATRIC" id="fig|1619000.3.peg.114"/>
<dbReference type="PROSITE" id="PS50172">
    <property type="entry name" value="BRCT"/>
    <property type="match status" value="1"/>
</dbReference>
<dbReference type="InterPro" id="IPR013840">
    <property type="entry name" value="DNAligase_N"/>
</dbReference>
<dbReference type="InterPro" id="IPR010994">
    <property type="entry name" value="RuvA_2-like"/>
</dbReference>
<dbReference type="Pfam" id="PF03120">
    <property type="entry name" value="OB_DNA_ligase"/>
    <property type="match status" value="1"/>
</dbReference>
<name>A0A0G1JKI8_9BACT</name>
<evidence type="ECO:0000256" key="4">
    <source>
        <dbReference type="ARBA" id="ARBA00022723"/>
    </source>
</evidence>
<dbReference type="InterPro" id="IPR013839">
    <property type="entry name" value="DNAligase_adenylation"/>
</dbReference>
<keyword evidence="8 11" id="KW-0520">NAD</keyword>
<dbReference type="HAMAP" id="MF_01588">
    <property type="entry name" value="DNA_ligase_A"/>
    <property type="match status" value="1"/>
</dbReference>
<comment type="function">
    <text evidence="1 11">DNA ligase that catalyzes the formation of phosphodiester linkages between 5'-phosphoryl and 3'-hydroxyl groups in double-stranded DNA using NAD as a coenzyme and as the energy source for the reaction. It is essential for DNA replication and repair of damaged DNA.</text>
</comment>
<keyword evidence="11" id="KW-0464">Manganese</keyword>
<dbReference type="GO" id="GO:0046872">
    <property type="term" value="F:metal ion binding"/>
    <property type="evidence" value="ECO:0007669"/>
    <property type="project" value="UniProtKB-KW"/>
</dbReference>
<dbReference type="SUPFAM" id="SSF47781">
    <property type="entry name" value="RuvA domain 2-like"/>
    <property type="match status" value="1"/>
</dbReference>
<evidence type="ECO:0000256" key="11">
    <source>
        <dbReference type="HAMAP-Rule" id="MF_01588"/>
    </source>
</evidence>
<keyword evidence="4 11" id="KW-0479">Metal-binding</keyword>
<dbReference type="InterPro" id="IPR001679">
    <property type="entry name" value="DNA_ligase"/>
</dbReference>
<keyword evidence="9 11" id="KW-0234">DNA repair</keyword>
<evidence type="ECO:0000256" key="2">
    <source>
        <dbReference type="ARBA" id="ARBA00022598"/>
    </source>
</evidence>
<dbReference type="EMBL" id="LCJB01000005">
    <property type="protein sequence ID" value="KKT71903.1"/>
    <property type="molecule type" value="Genomic_DNA"/>
</dbReference>
<feature type="active site" description="N6-AMP-lysine intermediate" evidence="11">
    <location>
        <position position="116"/>
    </location>
</feature>
<dbReference type="SMART" id="SM00292">
    <property type="entry name" value="BRCT"/>
    <property type="match status" value="1"/>
</dbReference>
<dbReference type="NCBIfam" id="TIGR00575">
    <property type="entry name" value="dnlj"/>
    <property type="match status" value="1"/>
</dbReference>
<evidence type="ECO:0000256" key="9">
    <source>
        <dbReference type="ARBA" id="ARBA00023204"/>
    </source>
</evidence>
<feature type="binding site" evidence="11">
    <location>
        <position position="137"/>
    </location>
    <ligand>
        <name>NAD(+)</name>
        <dbReference type="ChEBI" id="CHEBI:57540"/>
    </ligand>
</feature>
<dbReference type="GO" id="GO:0005829">
    <property type="term" value="C:cytosol"/>
    <property type="evidence" value="ECO:0007669"/>
    <property type="project" value="TreeGrafter"/>
</dbReference>
<evidence type="ECO:0000256" key="6">
    <source>
        <dbReference type="ARBA" id="ARBA00022833"/>
    </source>
</evidence>
<dbReference type="Pfam" id="PF03119">
    <property type="entry name" value="DNA_ligase_ZBD"/>
    <property type="match status" value="1"/>
</dbReference>
<feature type="binding site" evidence="11">
    <location>
        <begin position="83"/>
        <end position="84"/>
    </location>
    <ligand>
        <name>NAD(+)</name>
        <dbReference type="ChEBI" id="CHEBI:57540"/>
    </ligand>
</feature>
<dbReference type="Pfam" id="PF00533">
    <property type="entry name" value="BRCT"/>
    <property type="match status" value="1"/>
</dbReference>
<keyword evidence="6 11" id="KW-0862">Zinc</keyword>
<keyword evidence="5 11" id="KW-0227">DNA damage</keyword>
<dbReference type="PIRSF" id="PIRSF001604">
    <property type="entry name" value="LigA"/>
    <property type="match status" value="1"/>
</dbReference>